<dbReference type="Pfam" id="PF00255">
    <property type="entry name" value="GSHPx"/>
    <property type="match status" value="1"/>
</dbReference>
<dbReference type="CDD" id="cd00340">
    <property type="entry name" value="GSH_Peroxidase"/>
    <property type="match status" value="1"/>
</dbReference>
<dbReference type="AlphaFoldDB" id="A0AAD1Y1W7"/>
<dbReference type="EMBL" id="CAMPGE010023711">
    <property type="protein sequence ID" value="CAI2381617.1"/>
    <property type="molecule type" value="Genomic_DNA"/>
</dbReference>
<dbReference type="PIRSF" id="PIRSF000303">
    <property type="entry name" value="Glutathion_perox"/>
    <property type="match status" value="1"/>
</dbReference>
<comment type="caution">
    <text evidence="7">The sequence shown here is derived from an EMBL/GenBank/DDBJ whole genome shotgun (WGS) entry which is preliminary data.</text>
</comment>
<dbReference type="PANTHER" id="PTHR11592">
    <property type="entry name" value="GLUTATHIONE PEROXIDASE"/>
    <property type="match status" value="1"/>
</dbReference>
<gene>
    <name evidence="7" type="ORF">ECRASSUSDP1_LOCUS23075</name>
</gene>
<dbReference type="PRINTS" id="PR01011">
    <property type="entry name" value="GLUTPROXDASE"/>
</dbReference>
<evidence type="ECO:0000313" key="7">
    <source>
        <dbReference type="EMBL" id="CAI2381617.1"/>
    </source>
</evidence>
<evidence type="ECO:0000256" key="1">
    <source>
        <dbReference type="ARBA" id="ARBA00006926"/>
    </source>
</evidence>
<evidence type="ECO:0000313" key="8">
    <source>
        <dbReference type="Proteomes" id="UP001295684"/>
    </source>
</evidence>
<proteinExistence type="inferred from homology"/>
<dbReference type="InterPro" id="IPR036249">
    <property type="entry name" value="Thioredoxin-like_sf"/>
</dbReference>
<dbReference type="GO" id="GO:0004601">
    <property type="term" value="F:peroxidase activity"/>
    <property type="evidence" value="ECO:0007669"/>
    <property type="project" value="UniProtKB-KW"/>
</dbReference>
<name>A0AAD1Y1W7_EUPCR</name>
<evidence type="ECO:0000256" key="2">
    <source>
        <dbReference type="ARBA" id="ARBA00022559"/>
    </source>
</evidence>
<dbReference type="PROSITE" id="PS51352">
    <property type="entry name" value="THIOREDOXIN_2"/>
    <property type="match status" value="1"/>
</dbReference>
<evidence type="ECO:0000256" key="4">
    <source>
        <dbReference type="PIRSR" id="PIRSR000303-1"/>
    </source>
</evidence>
<feature type="domain" description="Thioredoxin" evidence="6">
    <location>
        <begin position="6"/>
        <end position="175"/>
    </location>
</feature>
<accession>A0AAD1Y1W7</accession>
<dbReference type="GO" id="GO:0006979">
    <property type="term" value="P:response to oxidative stress"/>
    <property type="evidence" value="ECO:0007669"/>
    <property type="project" value="InterPro"/>
</dbReference>
<dbReference type="InterPro" id="IPR000889">
    <property type="entry name" value="Glutathione_peroxidase"/>
</dbReference>
<dbReference type="SUPFAM" id="SSF52833">
    <property type="entry name" value="Thioredoxin-like"/>
    <property type="match status" value="1"/>
</dbReference>
<keyword evidence="2 5" id="KW-0575">Peroxidase</keyword>
<dbReference type="Proteomes" id="UP001295684">
    <property type="component" value="Unassembled WGS sequence"/>
</dbReference>
<evidence type="ECO:0000256" key="5">
    <source>
        <dbReference type="RuleBase" id="RU000499"/>
    </source>
</evidence>
<dbReference type="Gene3D" id="3.40.30.10">
    <property type="entry name" value="Glutaredoxin"/>
    <property type="match status" value="1"/>
</dbReference>
<dbReference type="InterPro" id="IPR013766">
    <property type="entry name" value="Thioredoxin_domain"/>
</dbReference>
<evidence type="ECO:0000256" key="3">
    <source>
        <dbReference type="ARBA" id="ARBA00023002"/>
    </source>
</evidence>
<dbReference type="PROSITE" id="PS51355">
    <property type="entry name" value="GLUTATHIONE_PEROXID_3"/>
    <property type="match status" value="1"/>
</dbReference>
<dbReference type="PANTHER" id="PTHR11592:SF78">
    <property type="entry name" value="GLUTATHIONE PEROXIDASE"/>
    <property type="match status" value="1"/>
</dbReference>
<comment type="similarity">
    <text evidence="1 5">Belongs to the glutathione peroxidase family.</text>
</comment>
<sequence length="175" mass="19531">MDSSSPEAPKSLFELSANDIDGNSQSLADLAKDYKAILIVNVASKCGLTKGHYEQLTEIHDKFSDKGFQIFAFPCNQFGAQEPGTNEEIRAFAQDKYGAKFQLFDKIDVNGEDTHSVFTFCKRNSSLHDSSTETTGDIPWNFAKFLINSDGEVVEYFDPEKQPEECIPKIEELLG</sequence>
<keyword evidence="3 5" id="KW-0560">Oxidoreductase</keyword>
<organism evidence="7 8">
    <name type="scientific">Euplotes crassus</name>
    <dbReference type="NCBI Taxonomy" id="5936"/>
    <lineage>
        <taxon>Eukaryota</taxon>
        <taxon>Sar</taxon>
        <taxon>Alveolata</taxon>
        <taxon>Ciliophora</taxon>
        <taxon>Intramacronucleata</taxon>
        <taxon>Spirotrichea</taxon>
        <taxon>Hypotrichia</taxon>
        <taxon>Euplotida</taxon>
        <taxon>Euplotidae</taxon>
        <taxon>Moneuplotes</taxon>
    </lineage>
</organism>
<protein>
    <recommendedName>
        <fullName evidence="5">Glutathione peroxidase</fullName>
    </recommendedName>
</protein>
<reference evidence="7" key="1">
    <citation type="submission" date="2023-07" db="EMBL/GenBank/DDBJ databases">
        <authorList>
            <consortium name="AG Swart"/>
            <person name="Singh M."/>
            <person name="Singh A."/>
            <person name="Seah K."/>
            <person name="Emmerich C."/>
        </authorList>
    </citation>
    <scope>NUCLEOTIDE SEQUENCE</scope>
    <source>
        <strain evidence="7">DP1</strain>
    </source>
</reference>
<evidence type="ECO:0000259" key="6">
    <source>
        <dbReference type="PROSITE" id="PS51352"/>
    </source>
</evidence>
<feature type="active site" evidence="4">
    <location>
        <position position="46"/>
    </location>
</feature>
<keyword evidence="8" id="KW-1185">Reference proteome</keyword>